<reference evidence="1 2" key="1">
    <citation type="submission" date="2009-02" db="EMBL/GenBank/DDBJ databases">
        <title>Sequencing of the draft genome and assembly of Dethiobacter alkaliphilus AHT 1.</title>
        <authorList>
            <consortium name="US DOE Joint Genome Institute (JGI-PGF)"/>
            <person name="Lucas S."/>
            <person name="Copeland A."/>
            <person name="Lapidus A."/>
            <person name="Glavina del Rio T."/>
            <person name="Dalin E."/>
            <person name="Tice H."/>
            <person name="Bruce D."/>
            <person name="Goodwin L."/>
            <person name="Pitluck S."/>
            <person name="Larimer F."/>
            <person name="Land M.L."/>
            <person name="Hauser L."/>
            <person name="Muyzer G."/>
        </authorList>
    </citation>
    <scope>NUCLEOTIDE SEQUENCE [LARGE SCALE GENOMIC DNA]</scope>
    <source>
        <strain evidence="1 2">AHT 1</strain>
    </source>
</reference>
<dbReference type="Proteomes" id="UP000006443">
    <property type="component" value="Unassembled WGS sequence"/>
</dbReference>
<evidence type="ECO:0000313" key="2">
    <source>
        <dbReference type="Proteomes" id="UP000006443"/>
    </source>
</evidence>
<dbReference type="STRING" id="555088.DealDRAFT_0001"/>
<sequence length="32" mass="3999">MKKTYFTIILLRIVELLRNIVIFPCSFLWIWQ</sequence>
<feature type="non-terminal residue" evidence="1">
    <location>
        <position position="32"/>
    </location>
</feature>
<proteinExistence type="predicted"/>
<organism evidence="1 2">
    <name type="scientific">Dethiobacter alkaliphilus AHT 1</name>
    <dbReference type="NCBI Taxonomy" id="555088"/>
    <lineage>
        <taxon>Bacteria</taxon>
        <taxon>Bacillati</taxon>
        <taxon>Bacillota</taxon>
        <taxon>Dethiobacteria</taxon>
        <taxon>Dethiobacterales</taxon>
        <taxon>Dethiobacteraceae</taxon>
        <taxon>Dethiobacter</taxon>
    </lineage>
</organism>
<comment type="caution">
    <text evidence="1">The sequence shown here is derived from an EMBL/GenBank/DDBJ whole genome shotgun (WGS) entry which is preliminary data.</text>
</comment>
<evidence type="ECO:0000313" key="1">
    <source>
        <dbReference type="EMBL" id="EEG78727.1"/>
    </source>
</evidence>
<accession>C0GBZ2</accession>
<dbReference type="EMBL" id="ACJM01000001">
    <property type="protein sequence ID" value="EEG78727.1"/>
    <property type="molecule type" value="Genomic_DNA"/>
</dbReference>
<protein>
    <submittedName>
        <fullName evidence="1">Uncharacterized protein</fullName>
    </submittedName>
</protein>
<dbReference type="AlphaFoldDB" id="C0GBZ2"/>
<gene>
    <name evidence="1" type="ORF">DealDRAFT_0001</name>
</gene>
<keyword evidence="2" id="KW-1185">Reference proteome</keyword>
<name>C0GBZ2_DETAL</name>